<comment type="caution">
    <text evidence="1">The sequence shown here is derived from an EMBL/GenBank/DDBJ whole genome shotgun (WGS) entry which is preliminary data.</text>
</comment>
<evidence type="ECO:0000313" key="1">
    <source>
        <dbReference type="EMBL" id="MDN3242647.1"/>
    </source>
</evidence>
<name>A0ABT7YVJ7_9ACTN</name>
<dbReference type="EMBL" id="JAUEMJ010000009">
    <property type="protein sequence ID" value="MDN3242647.1"/>
    <property type="molecule type" value="Genomic_DNA"/>
</dbReference>
<reference evidence="1" key="1">
    <citation type="submission" date="2023-06" db="EMBL/GenBank/DDBJ databases">
        <title>Gycomyces niveus sp.nov., a novel actinomycete isolated from soil in Shouguang.</title>
        <authorList>
            <person name="Yang X."/>
            <person name="Zhao J."/>
        </authorList>
    </citation>
    <scope>NUCLEOTIDE SEQUENCE</scope>
    <source>
        <strain evidence="1">NEAU C2</strain>
    </source>
</reference>
<dbReference type="RefSeq" id="WP_289959314.1">
    <property type="nucleotide sequence ID" value="NZ_JAUEMJ010000009.1"/>
</dbReference>
<evidence type="ECO:0000313" key="2">
    <source>
        <dbReference type="Proteomes" id="UP001171902"/>
    </source>
</evidence>
<keyword evidence="2" id="KW-1185">Reference proteome</keyword>
<accession>A0ABT7YVJ7</accession>
<organism evidence="1 2">
    <name type="scientific">Glycomyces tritici</name>
    <dbReference type="NCBI Taxonomy" id="2665176"/>
    <lineage>
        <taxon>Bacteria</taxon>
        <taxon>Bacillati</taxon>
        <taxon>Actinomycetota</taxon>
        <taxon>Actinomycetes</taxon>
        <taxon>Glycomycetales</taxon>
        <taxon>Glycomycetaceae</taxon>
        <taxon>Glycomyces</taxon>
    </lineage>
</organism>
<proteinExistence type="predicted"/>
<dbReference type="Pfam" id="PF06224">
    <property type="entry name" value="AlkZ-like"/>
    <property type="match status" value="1"/>
</dbReference>
<dbReference type="PANTHER" id="PTHR38479:SF2">
    <property type="entry name" value="WINGED HELIX DNA-BINDING DOMAIN-CONTAINING PROTEIN"/>
    <property type="match status" value="1"/>
</dbReference>
<dbReference type="PANTHER" id="PTHR38479">
    <property type="entry name" value="LMO0824 PROTEIN"/>
    <property type="match status" value="1"/>
</dbReference>
<gene>
    <name evidence="1" type="ORF">QWI33_23190</name>
</gene>
<dbReference type="Proteomes" id="UP001171902">
    <property type="component" value="Unassembled WGS sequence"/>
</dbReference>
<sequence length="373" mass="40561">MIERQQVQRYRVQAQQLDRESGTVADTAALDLGVQDTGADGALWALELRGVKTAGLGAAAEHHDDLVWLWTLRGAPHCYRRADAPQVAAAVAPWSEADAAKRIFDASKPLKDAGIPVLDALDAVAGQMRTIVKEPMVKGEMSTRLHEAMPEPYQRYCRSCDAVHLYEMPFRLSAVRAGLELVPDTSPPVLQPMPGFAVAGAYEDRFDPVRAYLHLLGPATHKQVAEYVDAPVREVKAHWPADAVEVTVDDGAAGETRWMLEADLDALRGADASGTTRLLGPYDLYLQARDRSTLVADPAKVKALWPVLGRPGAVLVDGGIAGVWRPRKSGKKFTVTVEPWRDLEATERKAIEGEAEKLAAFRGVALTGLDYTG</sequence>
<protein>
    <submittedName>
        <fullName evidence="1">Crosslink repair DNA glycosylase YcaQ family protein</fullName>
    </submittedName>
</protein>
<dbReference type="InterPro" id="IPR009351">
    <property type="entry name" value="AlkZ-like"/>
</dbReference>